<dbReference type="EMBL" id="FNHO01000003">
    <property type="protein sequence ID" value="SDM26787.1"/>
    <property type="molecule type" value="Genomic_DNA"/>
</dbReference>
<dbReference type="Pfam" id="PF24860">
    <property type="entry name" value="FdhE_C"/>
    <property type="match status" value="1"/>
</dbReference>
<feature type="domain" description="FdhE central" evidence="3">
    <location>
        <begin position="188"/>
        <end position="226"/>
    </location>
</feature>
<proteinExistence type="predicted"/>
<evidence type="ECO:0000259" key="2">
    <source>
        <dbReference type="Pfam" id="PF04216"/>
    </source>
</evidence>
<accession>A0ABY0R1K8</accession>
<dbReference type="InterPro" id="IPR056774">
    <property type="entry name" value="FdhE_N"/>
</dbReference>
<dbReference type="Pfam" id="PF24859">
    <property type="entry name" value="FdhE_central"/>
    <property type="match status" value="1"/>
</dbReference>
<dbReference type="NCBIfam" id="TIGR01562">
    <property type="entry name" value="FdhE"/>
    <property type="match status" value="1"/>
</dbReference>
<dbReference type="InterPro" id="IPR006452">
    <property type="entry name" value="Formate_DH_accessory"/>
</dbReference>
<reference evidence="5 6" key="1">
    <citation type="submission" date="2016-10" db="EMBL/GenBank/DDBJ databases">
        <authorList>
            <person name="Varghese N."/>
            <person name="Submissions S."/>
        </authorList>
    </citation>
    <scope>NUCLEOTIDE SEQUENCE [LARGE SCALE GENOMIC DNA]</scope>
    <source>
        <strain evidence="5 6">DSM 6083</strain>
    </source>
</reference>
<evidence type="ECO:0000259" key="4">
    <source>
        <dbReference type="Pfam" id="PF24860"/>
    </source>
</evidence>
<dbReference type="GeneID" id="77260176"/>
<dbReference type="InterPro" id="IPR056796">
    <property type="entry name" value="FdhE_C"/>
</dbReference>
<dbReference type="Gene3D" id="3.90.1670.10">
    <property type="entry name" value="FdhE-like domain"/>
    <property type="match status" value="1"/>
</dbReference>
<evidence type="ECO:0000259" key="3">
    <source>
        <dbReference type="Pfam" id="PF24859"/>
    </source>
</evidence>
<dbReference type="Pfam" id="PF04216">
    <property type="entry name" value="FdhE_N"/>
    <property type="match status" value="1"/>
</dbReference>
<feature type="domain" description="FdhE C-terminal" evidence="4">
    <location>
        <begin position="228"/>
        <end position="308"/>
    </location>
</feature>
<organism evidence="5 6">
    <name type="scientific">Stutzerimonas balearica DSM 6083</name>
    <dbReference type="NCBI Taxonomy" id="1123016"/>
    <lineage>
        <taxon>Bacteria</taxon>
        <taxon>Pseudomonadati</taxon>
        <taxon>Pseudomonadota</taxon>
        <taxon>Gammaproteobacteria</taxon>
        <taxon>Pseudomonadales</taxon>
        <taxon>Pseudomonadaceae</taxon>
        <taxon>Stutzerimonas</taxon>
    </lineage>
</organism>
<keyword evidence="1" id="KW-0963">Cytoplasm</keyword>
<evidence type="ECO:0000256" key="1">
    <source>
        <dbReference type="ARBA" id="ARBA00022490"/>
    </source>
</evidence>
<comment type="caution">
    <text evidence="5">The sequence shown here is derived from an EMBL/GenBank/DDBJ whole genome shotgun (WGS) entry which is preliminary data.</text>
</comment>
<sequence>MRQKGSHDFGSAPSVIMEPPEVVLPDGEVFARRAARLRDLVIRVPALDEYLSFMARVAQAQHLALSERKLAWQPPADAFDAALEHGLPPLGHTALRRDLDWRTDLQTILESLDLHAGQRQRPLLQQLRQLPESTLEALAERALDGRAAEPALRGLQPLVAAALQVSWVRLAVNLPRPPARLAGEARTLCPCCGAEAVVSVVHNEQHRSGVRYLHCGLCSSQWHLERLRCSLCGEGAKLRYLALDDEHGKPYLPVQAEACGDCHGYRKLIARDQDGHAEPLADDLASLALDLALGEGGEYARGGLNPLLVLGD</sequence>
<dbReference type="PIRSF" id="PIRSF018296">
    <property type="entry name" value="Format_dh_formtn"/>
    <property type="match status" value="1"/>
</dbReference>
<keyword evidence="6" id="KW-1185">Reference proteome</keyword>
<name>A0ABY0R1K8_9GAMM</name>
<dbReference type="RefSeq" id="WP_043220148.1">
    <property type="nucleotide sequence ID" value="NZ_CP007511.1"/>
</dbReference>
<evidence type="ECO:0000313" key="5">
    <source>
        <dbReference type="EMBL" id="SDM26787.1"/>
    </source>
</evidence>
<dbReference type="PANTHER" id="PTHR37689:SF1">
    <property type="entry name" value="PROTEIN FDHE"/>
    <property type="match status" value="1"/>
</dbReference>
<protein>
    <submittedName>
        <fullName evidence="5">Tat proofreading chaperone FdhE</fullName>
    </submittedName>
</protein>
<dbReference type="SUPFAM" id="SSF144020">
    <property type="entry name" value="FdhE-like"/>
    <property type="match status" value="1"/>
</dbReference>
<evidence type="ECO:0000313" key="6">
    <source>
        <dbReference type="Proteomes" id="UP000182276"/>
    </source>
</evidence>
<dbReference type="PANTHER" id="PTHR37689">
    <property type="entry name" value="PROTEIN FDHE"/>
    <property type="match status" value="1"/>
</dbReference>
<dbReference type="CDD" id="cd16341">
    <property type="entry name" value="FdhE"/>
    <property type="match status" value="1"/>
</dbReference>
<gene>
    <name evidence="5" type="ORF">SAMN05660875_103356</name>
</gene>
<dbReference type="Proteomes" id="UP000182276">
    <property type="component" value="Unassembled WGS sequence"/>
</dbReference>
<feature type="domain" description="FdhE N-terminal" evidence="2">
    <location>
        <begin position="19"/>
        <end position="177"/>
    </location>
</feature>
<dbReference type="InterPro" id="IPR024064">
    <property type="entry name" value="FdhE-like_sf"/>
</dbReference>
<dbReference type="InterPro" id="IPR056797">
    <property type="entry name" value="FdhE_central"/>
</dbReference>